<accession>A0A1V4HKE5</accession>
<evidence type="ECO:0000256" key="1">
    <source>
        <dbReference type="SAM" id="Phobius"/>
    </source>
</evidence>
<keyword evidence="3" id="KW-1185">Reference proteome</keyword>
<evidence type="ECO:0000313" key="3">
    <source>
        <dbReference type="Proteomes" id="UP000190626"/>
    </source>
</evidence>
<feature type="transmembrane region" description="Helical" evidence="1">
    <location>
        <begin position="30"/>
        <end position="47"/>
    </location>
</feature>
<sequence length="77" mass="9035">MLLFIGIILTLAWTLWKDFPRMWKEKKFKEFWILAVITLTVCVISTVKSLNINLPNPLDWIELALGPYPRAVYSLLQ</sequence>
<evidence type="ECO:0000313" key="2">
    <source>
        <dbReference type="EMBL" id="OPH57720.1"/>
    </source>
</evidence>
<dbReference type="EMBL" id="MBTG01000012">
    <property type="protein sequence ID" value="OPH57720.1"/>
    <property type="molecule type" value="Genomic_DNA"/>
</dbReference>
<protein>
    <submittedName>
        <fullName evidence="2">Uncharacterized protein</fullName>
    </submittedName>
</protein>
<keyword evidence="1" id="KW-1133">Transmembrane helix</keyword>
<gene>
    <name evidence="2" type="ORF">BC351_04185</name>
</gene>
<dbReference type="Proteomes" id="UP000190626">
    <property type="component" value="Unassembled WGS sequence"/>
</dbReference>
<proteinExistence type="predicted"/>
<dbReference type="RefSeq" id="WP_079413215.1">
    <property type="nucleotide sequence ID" value="NZ_MBTG01000012.1"/>
</dbReference>
<keyword evidence="1" id="KW-0472">Membrane</keyword>
<organism evidence="2 3">
    <name type="scientific">Paenibacillus ferrarius</name>
    <dbReference type="NCBI Taxonomy" id="1469647"/>
    <lineage>
        <taxon>Bacteria</taxon>
        <taxon>Bacillati</taxon>
        <taxon>Bacillota</taxon>
        <taxon>Bacilli</taxon>
        <taxon>Bacillales</taxon>
        <taxon>Paenibacillaceae</taxon>
        <taxon>Paenibacillus</taxon>
    </lineage>
</organism>
<comment type="caution">
    <text evidence="2">The sequence shown here is derived from an EMBL/GenBank/DDBJ whole genome shotgun (WGS) entry which is preliminary data.</text>
</comment>
<dbReference type="STRING" id="1469647.BC351_04185"/>
<name>A0A1V4HKE5_9BACL</name>
<keyword evidence="1" id="KW-0812">Transmembrane</keyword>
<dbReference type="AlphaFoldDB" id="A0A1V4HKE5"/>
<reference evidence="3" key="1">
    <citation type="submission" date="2016-07" db="EMBL/GenBank/DDBJ databases">
        <authorList>
            <person name="Florea S."/>
            <person name="Webb J.S."/>
            <person name="Jaromczyk J."/>
            <person name="Schardl C.L."/>
        </authorList>
    </citation>
    <scope>NUCLEOTIDE SEQUENCE [LARGE SCALE GENOMIC DNA]</scope>
    <source>
        <strain evidence="3">CY1</strain>
    </source>
</reference>
<dbReference type="OrthoDB" id="2440830at2"/>